<dbReference type="PROSITE" id="PS50949">
    <property type="entry name" value="HTH_GNTR"/>
    <property type="match status" value="1"/>
</dbReference>
<dbReference type="SMART" id="SM00895">
    <property type="entry name" value="FCD"/>
    <property type="match status" value="1"/>
</dbReference>
<dbReference type="InterPro" id="IPR036388">
    <property type="entry name" value="WH-like_DNA-bd_sf"/>
</dbReference>
<dbReference type="Pfam" id="PF00392">
    <property type="entry name" value="GntR"/>
    <property type="match status" value="1"/>
</dbReference>
<dbReference type="SUPFAM" id="SSF48008">
    <property type="entry name" value="GntR ligand-binding domain-like"/>
    <property type="match status" value="1"/>
</dbReference>
<evidence type="ECO:0000313" key="5">
    <source>
        <dbReference type="EMBL" id="RAV21037.1"/>
    </source>
</evidence>
<comment type="caution">
    <text evidence="5">The sequence shown here is derived from an EMBL/GenBank/DDBJ whole genome shotgun (WGS) entry which is preliminary data.</text>
</comment>
<reference evidence="5 6" key="1">
    <citation type="journal article" date="2009" name="Int. J. Syst. Evol. Microbiol.">
        <title>Paenibacillus contaminans sp. nov., isolated from a contaminated laboratory plate.</title>
        <authorList>
            <person name="Chou J.H."/>
            <person name="Lee J.H."/>
            <person name="Lin M.C."/>
            <person name="Chang P.S."/>
            <person name="Arun A.B."/>
            <person name="Young C.C."/>
            <person name="Chen W.M."/>
        </authorList>
    </citation>
    <scope>NUCLEOTIDE SEQUENCE [LARGE SCALE GENOMIC DNA]</scope>
    <source>
        <strain evidence="5 6">CKOBP-6</strain>
    </source>
</reference>
<dbReference type="EMBL" id="QMFB01000006">
    <property type="protein sequence ID" value="RAV21037.1"/>
    <property type="molecule type" value="Genomic_DNA"/>
</dbReference>
<dbReference type="Gene3D" id="1.20.120.530">
    <property type="entry name" value="GntR ligand-binding domain-like"/>
    <property type="match status" value="1"/>
</dbReference>
<dbReference type="GO" id="GO:0003700">
    <property type="term" value="F:DNA-binding transcription factor activity"/>
    <property type="evidence" value="ECO:0007669"/>
    <property type="project" value="InterPro"/>
</dbReference>
<dbReference type="SMART" id="SM00345">
    <property type="entry name" value="HTH_GNTR"/>
    <property type="match status" value="1"/>
</dbReference>
<dbReference type="Proteomes" id="UP000250369">
    <property type="component" value="Unassembled WGS sequence"/>
</dbReference>
<dbReference type="InterPro" id="IPR011711">
    <property type="entry name" value="GntR_C"/>
</dbReference>
<evidence type="ECO:0000256" key="1">
    <source>
        <dbReference type="ARBA" id="ARBA00023015"/>
    </source>
</evidence>
<protein>
    <recommendedName>
        <fullName evidence="4">HTH gntR-type domain-containing protein</fullName>
    </recommendedName>
</protein>
<feature type="domain" description="HTH gntR-type" evidence="4">
    <location>
        <begin position="13"/>
        <end position="81"/>
    </location>
</feature>
<name>A0A329MSV3_9BACL</name>
<dbReference type="GO" id="GO:0003677">
    <property type="term" value="F:DNA binding"/>
    <property type="evidence" value="ECO:0007669"/>
    <property type="project" value="UniProtKB-KW"/>
</dbReference>
<keyword evidence="1" id="KW-0805">Transcription regulation</keyword>
<evidence type="ECO:0000259" key="4">
    <source>
        <dbReference type="PROSITE" id="PS50949"/>
    </source>
</evidence>
<gene>
    <name evidence="5" type="ORF">DQG23_13215</name>
</gene>
<dbReference type="InterPro" id="IPR008920">
    <property type="entry name" value="TF_FadR/GntR_C"/>
</dbReference>
<accession>A0A329MSV3</accession>
<dbReference type="SUPFAM" id="SSF46785">
    <property type="entry name" value="Winged helix' DNA-binding domain"/>
    <property type="match status" value="1"/>
</dbReference>
<dbReference type="PANTHER" id="PTHR43537">
    <property type="entry name" value="TRANSCRIPTIONAL REGULATOR, GNTR FAMILY"/>
    <property type="match status" value="1"/>
</dbReference>
<sequence length="228" mass="26102">MQPMEPGEQLQRNMLSHLASDRIKTYIYENGLKPGDKLPTERDLAERLQVSRTVIREALNQLETLGLIFKVQGSGIFIAEPNLTVFFRQLLSGWETDNQSLAKLLDFRLMLEQAALSEIAERADDEDYRMLEKLIGEAEQPGIDGARFLALDAQFHRELLKLTRNDLFIQLVAIVQDYFSSVERKGVIPQTEGIRATIQDHKSLIAMLRSHSLNEARQLLRKHLHPIT</sequence>
<dbReference type="AlphaFoldDB" id="A0A329MSV3"/>
<keyword evidence="2" id="KW-0238">DNA-binding</keyword>
<organism evidence="5 6">
    <name type="scientific">Paenibacillus contaminans</name>
    <dbReference type="NCBI Taxonomy" id="450362"/>
    <lineage>
        <taxon>Bacteria</taxon>
        <taxon>Bacillati</taxon>
        <taxon>Bacillota</taxon>
        <taxon>Bacilli</taxon>
        <taxon>Bacillales</taxon>
        <taxon>Paenibacillaceae</taxon>
        <taxon>Paenibacillus</taxon>
    </lineage>
</organism>
<keyword evidence="3" id="KW-0804">Transcription</keyword>
<dbReference type="PANTHER" id="PTHR43537:SF5">
    <property type="entry name" value="UXU OPERON TRANSCRIPTIONAL REGULATOR"/>
    <property type="match status" value="1"/>
</dbReference>
<dbReference type="RefSeq" id="WP_113031317.1">
    <property type="nucleotide sequence ID" value="NZ_QMFB01000006.1"/>
</dbReference>
<dbReference type="InterPro" id="IPR036390">
    <property type="entry name" value="WH_DNA-bd_sf"/>
</dbReference>
<evidence type="ECO:0000313" key="6">
    <source>
        <dbReference type="Proteomes" id="UP000250369"/>
    </source>
</evidence>
<dbReference type="Pfam" id="PF07729">
    <property type="entry name" value="FCD"/>
    <property type="match status" value="1"/>
</dbReference>
<evidence type="ECO:0000256" key="2">
    <source>
        <dbReference type="ARBA" id="ARBA00023125"/>
    </source>
</evidence>
<dbReference type="Gene3D" id="1.10.10.10">
    <property type="entry name" value="Winged helix-like DNA-binding domain superfamily/Winged helix DNA-binding domain"/>
    <property type="match status" value="1"/>
</dbReference>
<keyword evidence="6" id="KW-1185">Reference proteome</keyword>
<proteinExistence type="predicted"/>
<dbReference type="InterPro" id="IPR000524">
    <property type="entry name" value="Tscrpt_reg_HTH_GntR"/>
</dbReference>
<dbReference type="PRINTS" id="PR00035">
    <property type="entry name" value="HTHGNTR"/>
</dbReference>
<evidence type="ECO:0000256" key="3">
    <source>
        <dbReference type="ARBA" id="ARBA00023163"/>
    </source>
</evidence>
<dbReference type="CDD" id="cd07377">
    <property type="entry name" value="WHTH_GntR"/>
    <property type="match status" value="1"/>
</dbReference>
<dbReference type="OrthoDB" id="214086at2"/>